<dbReference type="InterPro" id="IPR050204">
    <property type="entry name" value="AraC_XylS_family_regulators"/>
</dbReference>
<evidence type="ECO:0000313" key="6">
    <source>
        <dbReference type="EMBL" id="NLR73602.1"/>
    </source>
</evidence>
<protein>
    <submittedName>
        <fullName evidence="6">Helix-turn-helix transcriptional regulator</fullName>
    </submittedName>
</protein>
<dbReference type="GO" id="GO:0043565">
    <property type="term" value="F:sequence-specific DNA binding"/>
    <property type="evidence" value="ECO:0007669"/>
    <property type="project" value="InterPro"/>
</dbReference>
<dbReference type="InterPro" id="IPR009057">
    <property type="entry name" value="Homeodomain-like_sf"/>
</dbReference>
<dbReference type="PANTHER" id="PTHR46796">
    <property type="entry name" value="HTH-TYPE TRANSCRIPTIONAL ACTIVATOR RHAS-RELATED"/>
    <property type="match status" value="1"/>
</dbReference>
<evidence type="ECO:0000256" key="4">
    <source>
        <dbReference type="SAM" id="MobiDB-lite"/>
    </source>
</evidence>
<dbReference type="RefSeq" id="WP_168875270.1">
    <property type="nucleotide sequence ID" value="NZ_JABAIM010000001.1"/>
</dbReference>
<evidence type="ECO:0000313" key="7">
    <source>
        <dbReference type="Proteomes" id="UP000587991"/>
    </source>
</evidence>
<dbReference type="SMART" id="SM00342">
    <property type="entry name" value="HTH_ARAC"/>
    <property type="match status" value="1"/>
</dbReference>
<feature type="compositionally biased region" description="Polar residues" evidence="4">
    <location>
        <begin position="287"/>
        <end position="299"/>
    </location>
</feature>
<evidence type="ECO:0000256" key="1">
    <source>
        <dbReference type="ARBA" id="ARBA00023015"/>
    </source>
</evidence>
<dbReference type="PRINTS" id="PR00032">
    <property type="entry name" value="HTHARAC"/>
</dbReference>
<keyword evidence="2" id="KW-0238">DNA-binding</keyword>
<dbReference type="Pfam" id="PF12833">
    <property type="entry name" value="HTH_18"/>
    <property type="match status" value="1"/>
</dbReference>
<dbReference type="PANTHER" id="PTHR46796:SF6">
    <property type="entry name" value="ARAC SUBFAMILY"/>
    <property type="match status" value="1"/>
</dbReference>
<keyword evidence="7" id="KW-1185">Reference proteome</keyword>
<dbReference type="SUPFAM" id="SSF46689">
    <property type="entry name" value="Homeodomain-like"/>
    <property type="match status" value="2"/>
</dbReference>
<dbReference type="InterPro" id="IPR020449">
    <property type="entry name" value="Tscrpt_reg_AraC-type_HTH"/>
</dbReference>
<dbReference type="InterPro" id="IPR018060">
    <property type="entry name" value="HTH_AraC"/>
</dbReference>
<dbReference type="InterPro" id="IPR018062">
    <property type="entry name" value="HTH_AraC-typ_CS"/>
</dbReference>
<evidence type="ECO:0000259" key="5">
    <source>
        <dbReference type="PROSITE" id="PS01124"/>
    </source>
</evidence>
<feature type="region of interest" description="Disordered" evidence="4">
    <location>
        <begin position="287"/>
        <end position="309"/>
    </location>
</feature>
<dbReference type="AlphaFoldDB" id="A0A847SCC3"/>
<evidence type="ECO:0000256" key="2">
    <source>
        <dbReference type="ARBA" id="ARBA00023125"/>
    </source>
</evidence>
<dbReference type="PROSITE" id="PS00041">
    <property type="entry name" value="HTH_ARAC_FAMILY_1"/>
    <property type="match status" value="1"/>
</dbReference>
<feature type="domain" description="HTH araC/xylS-type" evidence="5">
    <location>
        <begin position="199"/>
        <end position="297"/>
    </location>
</feature>
<keyword evidence="1" id="KW-0805">Transcription regulation</keyword>
<dbReference type="EMBL" id="JABAIM010000001">
    <property type="protein sequence ID" value="NLR73602.1"/>
    <property type="molecule type" value="Genomic_DNA"/>
</dbReference>
<comment type="caution">
    <text evidence="6">The sequence shown here is derived from an EMBL/GenBank/DDBJ whole genome shotgun (WGS) entry which is preliminary data.</text>
</comment>
<accession>A0A847SCC3</accession>
<keyword evidence="3" id="KW-0804">Transcription</keyword>
<sequence>MDVSTTPALLQPADQLHSVFRTLNDTNAQLERFVWLGDHLAAAIWHRKTHEDETCYNHPGHHTLSFYLNGGEETERERVPRYGAPQYLCTLPGEHESRWWVRGELRFLHLYFLPEHFTQRAVQELDREPRELTLADRTYFEHPQLAAACQQLVQTDWQHPDGLLQANGQAHDILSMLLRSQSALRAPASKGGLSVAVRRRLADYIDAQLQLPLTLGQLAAEANLSEFHLARMFKVSFGMTPQQWISARRLELARTLLQHSDLPLEQLAQRCGYANASHFSHRFKASVGTSPGQYRQSMRSPRFLPGGEA</sequence>
<dbReference type="Gene3D" id="1.10.10.60">
    <property type="entry name" value="Homeodomain-like"/>
    <property type="match status" value="1"/>
</dbReference>
<dbReference type="GO" id="GO:0003700">
    <property type="term" value="F:DNA-binding transcription factor activity"/>
    <property type="evidence" value="ECO:0007669"/>
    <property type="project" value="InterPro"/>
</dbReference>
<organism evidence="6 7">
    <name type="scientific">Leeia aquatica</name>
    <dbReference type="NCBI Taxonomy" id="2725557"/>
    <lineage>
        <taxon>Bacteria</taxon>
        <taxon>Pseudomonadati</taxon>
        <taxon>Pseudomonadota</taxon>
        <taxon>Betaproteobacteria</taxon>
        <taxon>Neisseriales</taxon>
        <taxon>Leeiaceae</taxon>
        <taxon>Leeia</taxon>
    </lineage>
</organism>
<dbReference type="Proteomes" id="UP000587991">
    <property type="component" value="Unassembled WGS sequence"/>
</dbReference>
<proteinExistence type="predicted"/>
<name>A0A847SCC3_9NEIS</name>
<reference evidence="6 7" key="1">
    <citation type="submission" date="2020-04" db="EMBL/GenBank/DDBJ databases">
        <title>Draft genome of Leeia sp. IMCC25680.</title>
        <authorList>
            <person name="Song J."/>
            <person name="Cho J.-C."/>
        </authorList>
    </citation>
    <scope>NUCLEOTIDE SEQUENCE [LARGE SCALE GENOMIC DNA]</scope>
    <source>
        <strain evidence="6 7">IMCC25680</strain>
    </source>
</reference>
<evidence type="ECO:0000256" key="3">
    <source>
        <dbReference type="ARBA" id="ARBA00023163"/>
    </source>
</evidence>
<gene>
    <name evidence="6" type="ORF">HF682_00310</name>
</gene>
<dbReference type="PROSITE" id="PS01124">
    <property type="entry name" value="HTH_ARAC_FAMILY_2"/>
    <property type="match status" value="1"/>
</dbReference>